<evidence type="ECO:0000313" key="2">
    <source>
        <dbReference type="EMBL" id="KAF4625094.1"/>
    </source>
</evidence>
<feature type="region of interest" description="Disordered" evidence="1">
    <location>
        <begin position="1"/>
        <end position="24"/>
    </location>
</feature>
<feature type="region of interest" description="Disordered" evidence="1">
    <location>
        <begin position="286"/>
        <end position="351"/>
    </location>
</feature>
<proteinExistence type="predicted"/>
<accession>A0A8H4VZ19</accession>
<dbReference type="OrthoDB" id="4153189at2759"/>
<feature type="compositionally biased region" description="Polar residues" evidence="1">
    <location>
        <begin position="9"/>
        <end position="19"/>
    </location>
</feature>
<organism evidence="2 3">
    <name type="scientific">Cudoniella acicularis</name>
    <dbReference type="NCBI Taxonomy" id="354080"/>
    <lineage>
        <taxon>Eukaryota</taxon>
        <taxon>Fungi</taxon>
        <taxon>Dikarya</taxon>
        <taxon>Ascomycota</taxon>
        <taxon>Pezizomycotina</taxon>
        <taxon>Leotiomycetes</taxon>
        <taxon>Helotiales</taxon>
        <taxon>Tricladiaceae</taxon>
        <taxon>Cudoniella</taxon>
    </lineage>
</organism>
<dbReference type="AlphaFoldDB" id="A0A8H4VZ19"/>
<keyword evidence="3" id="KW-1185">Reference proteome</keyword>
<protein>
    <submittedName>
        <fullName evidence="2">Uncharacterized protein</fullName>
    </submittedName>
</protein>
<dbReference type="EMBL" id="JAAMPI010001464">
    <property type="protein sequence ID" value="KAF4625094.1"/>
    <property type="molecule type" value="Genomic_DNA"/>
</dbReference>
<dbReference type="Proteomes" id="UP000566819">
    <property type="component" value="Unassembled WGS sequence"/>
</dbReference>
<name>A0A8H4VZ19_9HELO</name>
<evidence type="ECO:0000313" key="3">
    <source>
        <dbReference type="Proteomes" id="UP000566819"/>
    </source>
</evidence>
<sequence length="351" mass="37083">MENPRRHTNALNCSTKSQKTPPPLSRTYLLPNRQFLIFPGKQTKKFIVLSKFISNPIMAKMPTTRIAEFFLLLLVVLVKQSQATETPQTATASQTSSPKTGFITSSTSQSKAANITANPGCFYIVSVINSCESATPGFTNKPSSDQQSCLCYSTGSGTTRTLEFNDAASTCASFVSTADPAEYSSISELQSFCQSPSSAASQPGTTASGFTTATSIVSIPTGTKSNAPTETVSSTASALPPVTGAIGIQNFTPQQIAGVSVGCGVVSLLAAYGCCGKRAVTTTNPKKIHNKSLPNEKMQRPGLQSPKSANIKTIHRKPLPNQKMQGPGLQSPKSINIEIEEATSPNAFLDK</sequence>
<gene>
    <name evidence="2" type="ORF">G7Y89_g13074</name>
</gene>
<evidence type="ECO:0000256" key="1">
    <source>
        <dbReference type="SAM" id="MobiDB-lite"/>
    </source>
</evidence>
<reference evidence="2 3" key="1">
    <citation type="submission" date="2020-03" db="EMBL/GenBank/DDBJ databases">
        <title>Draft Genome Sequence of Cudoniella acicularis.</title>
        <authorList>
            <person name="Buettner E."/>
            <person name="Kellner H."/>
        </authorList>
    </citation>
    <scope>NUCLEOTIDE SEQUENCE [LARGE SCALE GENOMIC DNA]</scope>
    <source>
        <strain evidence="2 3">DSM 108380</strain>
    </source>
</reference>
<comment type="caution">
    <text evidence="2">The sequence shown here is derived from an EMBL/GenBank/DDBJ whole genome shotgun (WGS) entry which is preliminary data.</text>
</comment>